<dbReference type="Proteomes" id="UP000654075">
    <property type="component" value="Unassembled WGS sequence"/>
</dbReference>
<feature type="transmembrane region" description="Helical" evidence="1">
    <location>
        <begin position="102"/>
        <end position="123"/>
    </location>
</feature>
<comment type="caution">
    <text evidence="2">The sequence shown here is derived from an EMBL/GenBank/DDBJ whole genome shotgun (WGS) entry which is preliminary data.</text>
</comment>
<gene>
    <name evidence="2" type="ORF">PGLA1383_LOCUS8169</name>
</gene>
<sequence>MVKEGRADRVGGTALAAACVLAGAFAVSEGLGFASPVARSGGPCPSGAASETRGPIVAAGTPRSGLRLRREALRGAEHPVARAADRTGGRRIPDPLAWSRRLDRACIVGSVAFAAAVTTFAAVRRRRLLRSGGLQSRPCQASAAEVLHSAATALPAGQAASE</sequence>
<organism evidence="2 3">
    <name type="scientific">Polarella glacialis</name>
    <name type="common">Dinoflagellate</name>
    <dbReference type="NCBI Taxonomy" id="89957"/>
    <lineage>
        <taxon>Eukaryota</taxon>
        <taxon>Sar</taxon>
        <taxon>Alveolata</taxon>
        <taxon>Dinophyceae</taxon>
        <taxon>Suessiales</taxon>
        <taxon>Suessiaceae</taxon>
        <taxon>Polarella</taxon>
    </lineage>
</organism>
<evidence type="ECO:0000313" key="2">
    <source>
        <dbReference type="EMBL" id="CAE8589405.1"/>
    </source>
</evidence>
<protein>
    <submittedName>
        <fullName evidence="2">Uncharacterized protein</fullName>
    </submittedName>
</protein>
<name>A0A813DUS3_POLGL</name>
<reference evidence="2" key="1">
    <citation type="submission" date="2021-02" db="EMBL/GenBank/DDBJ databases">
        <authorList>
            <person name="Dougan E. K."/>
            <person name="Rhodes N."/>
            <person name="Thang M."/>
            <person name="Chan C."/>
        </authorList>
    </citation>
    <scope>NUCLEOTIDE SEQUENCE</scope>
</reference>
<accession>A0A813DUS3</accession>
<feature type="non-terminal residue" evidence="2">
    <location>
        <position position="162"/>
    </location>
</feature>
<evidence type="ECO:0000256" key="1">
    <source>
        <dbReference type="SAM" id="Phobius"/>
    </source>
</evidence>
<proteinExistence type="predicted"/>
<evidence type="ECO:0000313" key="3">
    <source>
        <dbReference type="Proteomes" id="UP000654075"/>
    </source>
</evidence>
<keyword evidence="1" id="KW-0472">Membrane</keyword>
<dbReference type="AlphaFoldDB" id="A0A813DUS3"/>
<dbReference type="EMBL" id="CAJNNV010003678">
    <property type="protein sequence ID" value="CAE8589405.1"/>
    <property type="molecule type" value="Genomic_DNA"/>
</dbReference>
<keyword evidence="1" id="KW-0812">Transmembrane</keyword>
<keyword evidence="1" id="KW-1133">Transmembrane helix</keyword>
<keyword evidence="3" id="KW-1185">Reference proteome</keyword>